<dbReference type="Pfam" id="PF12883">
    <property type="entry name" value="DUF3828"/>
    <property type="match status" value="1"/>
</dbReference>
<dbReference type="OrthoDB" id="6623212at2"/>
<dbReference type="AlphaFoldDB" id="H2IPN3"/>
<reference evidence="3 4" key="1">
    <citation type="journal article" date="2012" name="J. Bacteriol.">
        <title>Complete Genome Sequence of Rahnella aquatilis CIP 78.65.</title>
        <authorList>
            <person name="Martinez R.J."/>
            <person name="Bruce D."/>
            <person name="Detter C."/>
            <person name="Goodwin L.A."/>
            <person name="Han J."/>
            <person name="Han C.S."/>
            <person name="Held B."/>
            <person name="Land M.L."/>
            <person name="Mikhailova N."/>
            <person name="Nolan M."/>
            <person name="Pennacchio L."/>
            <person name="Pitluck S."/>
            <person name="Tapia R."/>
            <person name="Woyke T."/>
            <person name="Sobecky P.A."/>
        </authorList>
    </citation>
    <scope>NUCLEOTIDE SEQUENCE [LARGE SCALE GENOMIC DNA]</scope>
    <source>
        <strain evidence="4">ATCC 33071 / DSM 4594 / JCM 1683 / NBRC 105701 / NCIMB 13365 / CIP 78.65</strain>
    </source>
</reference>
<dbReference type="RefSeq" id="WP_014333469.1">
    <property type="nucleotide sequence ID" value="NC_016818.1"/>
</dbReference>
<keyword evidence="4" id="KW-1185">Reference proteome</keyword>
<evidence type="ECO:0000313" key="4">
    <source>
        <dbReference type="Proteomes" id="UP000009010"/>
    </source>
</evidence>
<evidence type="ECO:0000259" key="2">
    <source>
        <dbReference type="Pfam" id="PF12883"/>
    </source>
</evidence>
<evidence type="ECO:0000313" key="3">
    <source>
        <dbReference type="EMBL" id="AEX50157.1"/>
    </source>
</evidence>
<protein>
    <recommendedName>
        <fullName evidence="2">DUF3828 domain-containing protein</fullName>
    </recommendedName>
</protein>
<proteinExistence type="predicted"/>
<feature type="chain" id="PRO_5003562704" description="DUF3828 domain-containing protein" evidence="1">
    <location>
        <begin position="20"/>
        <end position="161"/>
    </location>
</feature>
<name>H2IPN3_RAHAC</name>
<feature type="domain" description="DUF3828" evidence="2">
    <location>
        <begin position="24"/>
        <end position="144"/>
    </location>
</feature>
<dbReference type="Gene3D" id="3.10.450.50">
    <property type="match status" value="1"/>
</dbReference>
<accession>H2IPN3</accession>
<dbReference type="KEGG" id="raq:Rahaq2_0210"/>
<gene>
    <name evidence="3" type="ordered locus">Rahaq2_0210</name>
</gene>
<dbReference type="PROSITE" id="PS51257">
    <property type="entry name" value="PROKAR_LIPOPROTEIN"/>
    <property type="match status" value="1"/>
</dbReference>
<dbReference type="HOGENOM" id="CLU_097842_0_0_6"/>
<keyword evidence="1" id="KW-0732">Signal</keyword>
<dbReference type="Proteomes" id="UP000009010">
    <property type="component" value="Chromosome"/>
</dbReference>
<organism evidence="3 4">
    <name type="scientific">Rahnella aquatilis (strain ATCC 33071 / DSM 4594 / JCM 1683 / NBRC 105701 / NCIMB 13365 / CIP 78.65)</name>
    <dbReference type="NCBI Taxonomy" id="745277"/>
    <lineage>
        <taxon>Bacteria</taxon>
        <taxon>Pseudomonadati</taxon>
        <taxon>Pseudomonadota</taxon>
        <taxon>Gammaproteobacteria</taxon>
        <taxon>Enterobacterales</taxon>
        <taxon>Yersiniaceae</taxon>
        <taxon>Rahnella</taxon>
    </lineage>
</organism>
<dbReference type="eggNOG" id="ENOG5032UFR">
    <property type="taxonomic scope" value="Bacteria"/>
</dbReference>
<feature type="signal peptide" evidence="1">
    <location>
        <begin position="1"/>
        <end position="19"/>
    </location>
</feature>
<reference evidence="4" key="2">
    <citation type="submission" date="2012-01" db="EMBL/GenBank/DDBJ databases">
        <title>Complete sequence of chromosome of Rahnella aquatilis CIP 78.65.</title>
        <authorList>
            <person name="Lucas S."/>
            <person name="Han J."/>
            <person name="Lapidus A."/>
            <person name="Cheng J.-F."/>
            <person name="Goodwin L."/>
            <person name="Pitluck S."/>
            <person name="Peters L."/>
            <person name="Ovchinnikova G."/>
            <person name="Held B."/>
            <person name="Detter J.C."/>
            <person name="Han C."/>
            <person name="Tapia R."/>
            <person name="Land M."/>
            <person name="Hauser L."/>
            <person name="Kyrpides N."/>
            <person name="Ivanova N."/>
            <person name="Pagani I."/>
            <person name="Sobecky P."/>
            <person name="Martinez R."/>
            <person name="Woyke T."/>
        </authorList>
    </citation>
    <scope>NUCLEOTIDE SEQUENCE [LARGE SCALE GENOMIC DNA]</scope>
    <source>
        <strain evidence="4">ATCC 33071 / DSM 4594 / JCM 1683 / NBRC 105701 / NCIMB 13365 / CIP 78.65</strain>
    </source>
</reference>
<sequence length="161" mass="18132">MRIFIILAVSLLAACSANTNQQAGQQVKEFYGFYLTTFAGDTPPPKYDSAVMKKYIAGETLKQLGMIYKIPEQELLGSDYFTYTQDYDAAWIPALKVGEAHDLMGGKVINVWLGGAPEEELLLLEVFVRKEAGTWKIYRVRDVTNNYEAPIFSAGRIQYGW</sequence>
<evidence type="ECO:0000256" key="1">
    <source>
        <dbReference type="SAM" id="SignalP"/>
    </source>
</evidence>
<dbReference type="EMBL" id="CP003244">
    <property type="protein sequence ID" value="AEX50157.1"/>
    <property type="molecule type" value="Genomic_DNA"/>
</dbReference>
<dbReference type="InterPro" id="IPR024289">
    <property type="entry name" value="DUF3828"/>
</dbReference>
<dbReference type="PATRIC" id="fig|745277.3.peg.200"/>